<dbReference type="EMBL" id="CADCWF010000034">
    <property type="protein sequence ID" value="CAA9539524.1"/>
    <property type="molecule type" value="Genomic_DNA"/>
</dbReference>
<sequence length="110" mass="11166">WGRPVMLRDCPAAGDGPPASPPTPGQTLPGRNHEARSIGPSTRPSGIRANPSHASAAQRSVVATRPGIISTDESPFSRRSPDAAGSACARPVPRRPRPSARSACLAGGAG</sequence>
<name>A0A6J4U309_9BACT</name>
<dbReference type="AlphaFoldDB" id="A0A6J4U309"/>
<feature type="non-terminal residue" evidence="2">
    <location>
        <position position="1"/>
    </location>
</feature>
<reference evidence="2" key="1">
    <citation type="submission" date="2020-02" db="EMBL/GenBank/DDBJ databases">
        <authorList>
            <person name="Meier V. D."/>
        </authorList>
    </citation>
    <scope>NUCLEOTIDE SEQUENCE</scope>
    <source>
        <strain evidence="2">AVDCRST_MAG59</strain>
    </source>
</reference>
<feature type="non-terminal residue" evidence="2">
    <location>
        <position position="110"/>
    </location>
</feature>
<gene>
    <name evidence="2" type="ORF">AVDCRST_MAG59-706</name>
</gene>
<accession>A0A6J4U309</accession>
<evidence type="ECO:0000313" key="2">
    <source>
        <dbReference type="EMBL" id="CAA9539524.1"/>
    </source>
</evidence>
<evidence type="ECO:0000256" key="1">
    <source>
        <dbReference type="SAM" id="MobiDB-lite"/>
    </source>
</evidence>
<proteinExistence type="predicted"/>
<feature type="region of interest" description="Disordered" evidence="1">
    <location>
        <begin position="1"/>
        <end position="110"/>
    </location>
</feature>
<protein>
    <submittedName>
        <fullName evidence="2">Uncharacterized protein</fullName>
    </submittedName>
</protein>
<organism evidence="2">
    <name type="scientific">uncultured Thermomicrobiales bacterium</name>
    <dbReference type="NCBI Taxonomy" id="1645740"/>
    <lineage>
        <taxon>Bacteria</taxon>
        <taxon>Pseudomonadati</taxon>
        <taxon>Thermomicrobiota</taxon>
        <taxon>Thermomicrobia</taxon>
        <taxon>Thermomicrobiales</taxon>
        <taxon>environmental samples</taxon>
    </lineage>
</organism>